<dbReference type="AlphaFoldDB" id="A0A3N0AF33"/>
<proteinExistence type="predicted"/>
<dbReference type="Proteomes" id="UP000267368">
    <property type="component" value="Unassembled WGS sequence"/>
</dbReference>
<dbReference type="PANTHER" id="PTHR34227:SF1">
    <property type="entry name" value="DIMETHYL SULFOXIDE REDUCTASE CHAPERONE-RELATED"/>
    <property type="match status" value="1"/>
</dbReference>
<dbReference type="InterPro" id="IPR036411">
    <property type="entry name" value="TorD-like_sf"/>
</dbReference>
<keyword evidence="1" id="KW-0143">Chaperone</keyword>
<keyword evidence="3" id="KW-1185">Reference proteome</keyword>
<dbReference type="Gene3D" id="1.10.3480.10">
    <property type="entry name" value="TorD-like"/>
    <property type="match status" value="1"/>
</dbReference>
<reference evidence="3" key="1">
    <citation type="submission" date="2018-05" db="EMBL/GenBank/DDBJ databases">
        <title>Genome Sequencing of selected type strains of the family Eggerthellaceae.</title>
        <authorList>
            <person name="Danylec N."/>
            <person name="Stoll D.A."/>
            <person name="Doetsch A."/>
            <person name="Huch M."/>
        </authorList>
    </citation>
    <scope>NUCLEOTIDE SEQUENCE [LARGE SCALE GENOMIC DNA]</scope>
    <source>
        <strain evidence="3">DSM 17537</strain>
    </source>
</reference>
<gene>
    <name evidence="2" type="ORF">DMP07_05895</name>
</gene>
<organism evidence="2 3">
    <name type="scientific">Slackia faecicanis</name>
    <dbReference type="NCBI Taxonomy" id="255723"/>
    <lineage>
        <taxon>Bacteria</taxon>
        <taxon>Bacillati</taxon>
        <taxon>Actinomycetota</taxon>
        <taxon>Coriobacteriia</taxon>
        <taxon>Eggerthellales</taxon>
        <taxon>Eggerthellaceae</taxon>
        <taxon>Slackia</taxon>
    </lineage>
</organism>
<sequence>MTGERGKHMQSVSCGAAGSHDVVTDWGLVATTCEFLAFSFRYPDRGAVMPIASGEWADALDELRRAWGFAADAECGELTRADSGEGPEAVLHALRQEATRLFVGPPTPAASPYESVWAAARTHAAPLLFVSPSAIAVERFCAACGLGRPQGTNESLDHVSSELELLQFLASVESGAVDAASCGVALADLPGGSPATAFELFFDEHPAMWMCDFACEVERISSRVFYRAAARLLRDFVSAR</sequence>
<name>A0A3N0AF33_9ACTN</name>
<evidence type="ECO:0000313" key="2">
    <source>
        <dbReference type="EMBL" id="RNL19891.1"/>
    </source>
</evidence>
<dbReference type="EMBL" id="QICB01000003">
    <property type="protein sequence ID" value="RNL19891.1"/>
    <property type="molecule type" value="Genomic_DNA"/>
</dbReference>
<evidence type="ECO:0000256" key="1">
    <source>
        <dbReference type="ARBA" id="ARBA00023186"/>
    </source>
</evidence>
<comment type="caution">
    <text evidence="2">The sequence shown here is derived from an EMBL/GenBank/DDBJ whole genome shotgun (WGS) entry which is preliminary data.</text>
</comment>
<dbReference type="InterPro" id="IPR050289">
    <property type="entry name" value="TorD/DmsD_chaperones"/>
</dbReference>
<dbReference type="Pfam" id="PF02613">
    <property type="entry name" value="Nitrate_red_del"/>
    <property type="match status" value="1"/>
</dbReference>
<evidence type="ECO:0000313" key="3">
    <source>
        <dbReference type="Proteomes" id="UP000267368"/>
    </source>
</evidence>
<dbReference type="PANTHER" id="PTHR34227">
    <property type="entry name" value="CHAPERONE PROTEIN YCDY"/>
    <property type="match status" value="1"/>
</dbReference>
<dbReference type="InterPro" id="IPR020945">
    <property type="entry name" value="DMSO/NO3_reduct_chaperone"/>
</dbReference>
<accession>A0A3N0AF33</accession>
<dbReference type="SUPFAM" id="SSF89155">
    <property type="entry name" value="TorD-like"/>
    <property type="match status" value="1"/>
</dbReference>
<protein>
    <submittedName>
        <fullName evidence="2">Molecular chaperone TorD</fullName>
    </submittedName>
</protein>